<keyword evidence="1" id="KW-0472">Membrane</keyword>
<evidence type="ECO:0000313" key="2">
    <source>
        <dbReference type="EMBL" id="RXK16777.1"/>
    </source>
</evidence>
<gene>
    <name evidence="2" type="ORF">CP985_01070</name>
</gene>
<feature type="transmembrane region" description="Helical" evidence="1">
    <location>
        <begin position="47"/>
        <end position="69"/>
    </location>
</feature>
<keyword evidence="1" id="KW-1133">Transmembrane helix</keyword>
<feature type="transmembrane region" description="Helical" evidence="1">
    <location>
        <begin position="141"/>
        <end position="165"/>
    </location>
</feature>
<feature type="transmembrane region" description="Helical" evidence="1">
    <location>
        <begin position="21"/>
        <end position="41"/>
    </location>
</feature>
<keyword evidence="1" id="KW-0812">Transmembrane</keyword>
<feature type="transmembrane region" description="Helical" evidence="1">
    <location>
        <begin position="171"/>
        <end position="195"/>
    </location>
</feature>
<dbReference type="Proteomes" id="UP000290092">
    <property type="component" value="Unassembled WGS sequence"/>
</dbReference>
<evidence type="ECO:0000256" key="1">
    <source>
        <dbReference type="SAM" id="Phobius"/>
    </source>
</evidence>
<name>A0AAX2AIC3_9BACT</name>
<dbReference type="KEGG" id="amyt:AMYT_1270"/>
<comment type="caution">
    <text evidence="2">The sequence shown here is derived from an EMBL/GenBank/DDBJ whole genome shotgun (WGS) entry which is preliminary data.</text>
</comment>
<organism evidence="2 3">
    <name type="scientific">Malaciobacter mytili LMG 24559</name>
    <dbReference type="NCBI Taxonomy" id="1032238"/>
    <lineage>
        <taxon>Bacteria</taxon>
        <taxon>Pseudomonadati</taxon>
        <taxon>Campylobacterota</taxon>
        <taxon>Epsilonproteobacteria</taxon>
        <taxon>Campylobacterales</taxon>
        <taxon>Arcobacteraceae</taxon>
        <taxon>Malaciobacter</taxon>
    </lineage>
</organism>
<proteinExistence type="predicted"/>
<keyword evidence="3" id="KW-1185">Reference proteome</keyword>
<sequence>MIQDMPIGQNMVITNIMMTMIKSFAKVFFLVDLCIIIYALVFQSSLWLLNSQVAFFASMFVTIASFLSYRRNVQNRLSNLDTSKQLKDEPRDKIDEIDDPYDLYSEDIEPVKEEDLTAQKIKQIIQEEKAKVKRNSFKNTVFSAGGFVSIYRVIGYASLIFGFFALNNNNLFIPVAFLVGLGIVPIAVLFTKFILKSEVNQ</sequence>
<dbReference type="AlphaFoldDB" id="A0AAX2AIC3"/>
<evidence type="ECO:0000313" key="3">
    <source>
        <dbReference type="Proteomes" id="UP000290092"/>
    </source>
</evidence>
<reference evidence="2 3" key="1">
    <citation type="submission" date="2017-09" db="EMBL/GenBank/DDBJ databases">
        <title>Genomics of the genus Arcobacter.</title>
        <authorList>
            <person name="Perez-Cataluna A."/>
            <person name="Figueras M.J."/>
            <person name="Salas-Masso N."/>
        </authorList>
    </citation>
    <scope>NUCLEOTIDE SEQUENCE [LARGE SCALE GENOMIC DNA]</scope>
    <source>
        <strain evidence="2 3">CECT 7386</strain>
    </source>
</reference>
<dbReference type="EMBL" id="NXID01000003">
    <property type="protein sequence ID" value="RXK16777.1"/>
    <property type="molecule type" value="Genomic_DNA"/>
</dbReference>
<protein>
    <submittedName>
        <fullName evidence="2">Uncharacterized protein</fullName>
    </submittedName>
</protein>
<accession>A0AAX2AIC3</accession>